<dbReference type="SUPFAM" id="SSF48452">
    <property type="entry name" value="TPR-like"/>
    <property type="match status" value="1"/>
</dbReference>
<gene>
    <name evidence="2" type="ORF">BS329_34130</name>
</gene>
<dbReference type="PROSITE" id="PS50943">
    <property type="entry name" value="HTH_CROC1"/>
    <property type="match status" value="1"/>
</dbReference>
<dbReference type="InterPro" id="IPR027417">
    <property type="entry name" value="P-loop_NTPase"/>
</dbReference>
<dbReference type="InterPro" id="IPR001387">
    <property type="entry name" value="Cro/C1-type_HTH"/>
</dbReference>
<dbReference type="OrthoDB" id="7628974at2"/>
<reference evidence="2 3" key="1">
    <citation type="submission" date="2016-01" db="EMBL/GenBank/DDBJ databases">
        <title>Amycolatopsis coloradensis genome sequencing and assembly.</title>
        <authorList>
            <person name="Mayilraj S."/>
        </authorList>
    </citation>
    <scope>NUCLEOTIDE SEQUENCE [LARGE SCALE GENOMIC DNA]</scope>
    <source>
        <strain evidence="2 3">DSM 44225</strain>
    </source>
</reference>
<dbReference type="InterPro" id="IPR010982">
    <property type="entry name" value="Lambda_DNA-bd_dom_sf"/>
</dbReference>
<proteinExistence type="predicted"/>
<dbReference type="SUPFAM" id="SSF47413">
    <property type="entry name" value="lambda repressor-like DNA-binding domains"/>
    <property type="match status" value="1"/>
</dbReference>
<dbReference type="EMBL" id="MQUQ01000020">
    <property type="protein sequence ID" value="OLZ45456.1"/>
    <property type="molecule type" value="Genomic_DNA"/>
</dbReference>
<sequence length="804" mass="87591">MGTTAFGDFLRFYRLRIPMTQEELAERTGISVRSISDMERGRVRNPQRRTAELLVGGLGLTGTEAEDFAGRRATGTADGKGKPVQDRVVPAELPKLAVAALPPSLTELTGRDAEQRVLDGVADTSASSSRLQIAVIHGLPGAGKTALAVDAGHRLAHRFGNGCLFLDLRGMDLEPLTPERAVHRLLRGFGVDERQLPNDPEDRLALYRSLLHDREVLLVLDNAANEAQVRPLLAASPGSMVLVTSRNTLTGLDARHRIPLGLLPDDDAVELLALVVGRRRLEAEPEAARRLAKLCGGVPLALLIAGNRLASRVQWTIAHLADQLENERRRLSVLTAGDLQVRAAFEISYRHLTPSVAGIFRRLALVPGTDTSVELAAVASGQPVDEVEAALEKLAEGSLLGYSGTPGRYTTHDLLRVYAMERLETAERAEQVREAGLRVRHWLLTVATKAAQFFDHDRPAVTVEIDGPDPVRDREAAARWLVREQHHWRGALRAAVARGDHRQVLDLAQAMHWYSDLRGTGDLWREVFGAGAAAAQALGDARSTAEQLNYVAWAHYALCGQPREALEAQERALAAAREAGDSVVEAWSLYYGAAITRRLGSPEEATRRIRQAVELFERADYPNGRYLAQSLLGSMLHSLGEFDEAVAAQRLSEAYYRGSATAPGNDELLSMVLIRLAGSVAAAGDVATALDLLDEAESLVRRHGAIFAVARAQELRGRVLSQAGRHREAEEQLLSALAESRWSEDKIAIMVRLAELSDLGDRPEEARQYRVRALAECARYETPVARSTAGKLATLLGVAVPRSA</sequence>
<keyword evidence="3" id="KW-1185">Reference proteome</keyword>
<dbReference type="Gene3D" id="1.10.260.40">
    <property type="entry name" value="lambda repressor-like DNA-binding domains"/>
    <property type="match status" value="1"/>
</dbReference>
<dbReference type="PRINTS" id="PR00364">
    <property type="entry name" value="DISEASERSIST"/>
</dbReference>
<dbReference type="Gene3D" id="1.25.40.10">
    <property type="entry name" value="Tetratricopeptide repeat domain"/>
    <property type="match status" value="2"/>
</dbReference>
<dbReference type="Pfam" id="PF13560">
    <property type="entry name" value="HTH_31"/>
    <property type="match status" value="1"/>
</dbReference>
<dbReference type="CDD" id="cd00093">
    <property type="entry name" value="HTH_XRE"/>
    <property type="match status" value="1"/>
</dbReference>
<dbReference type="PANTHER" id="PTHR47691:SF3">
    <property type="entry name" value="HTH-TYPE TRANSCRIPTIONAL REGULATOR RV0890C-RELATED"/>
    <property type="match status" value="1"/>
</dbReference>
<dbReference type="GO" id="GO:0043531">
    <property type="term" value="F:ADP binding"/>
    <property type="evidence" value="ECO:0007669"/>
    <property type="project" value="InterPro"/>
</dbReference>
<dbReference type="SMART" id="SM00530">
    <property type="entry name" value="HTH_XRE"/>
    <property type="match status" value="1"/>
</dbReference>
<feature type="domain" description="HTH cro/C1-type" evidence="1">
    <location>
        <begin position="10"/>
        <end position="65"/>
    </location>
</feature>
<dbReference type="InterPro" id="IPR002182">
    <property type="entry name" value="NB-ARC"/>
</dbReference>
<organism evidence="2 3">
    <name type="scientific">Amycolatopsis coloradensis</name>
    <dbReference type="NCBI Taxonomy" id="76021"/>
    <lineage>
        <taxon>Bacteria</taxon>
        <taxon>Bacillati</taxon>
        <taxon>Actinomycetota</taxon>
        <taxon>Actinomycetes</taxon>
        <taxon>Pseudonocardiales</taxon>
        <taxon>Pseudonocardiaceae</taxon>
        <taxon>Amycolatopsis</taxon>
    </lineage>
</organism>
<dbReference type="STRING" id="76021.BS329_34130"/>
<dbReference type="Pfam" id="PF00931">
    <property type="entry name" value="NB-ARC"/>
    <property type="match status" value="1"/>
</dbReference>
<dbReference type="InterPro" id="IPR011990">
    <property type="entry name" value="TPR-like_helical_dom_sf"/>
</dbReference>
<dbReference type="AlphaFoldDB" id="A0A1R0KI86"/>
<dbReference type="RefSeq" id="WP_076166476.1">
    <property type="nucleotide sequence ID" value="NZ_JBEZVB010000007.1"/>
</dbReference>
<dbReference type="SUPFAM" id="SSF52540">
    <property type="entry name" value="P-loop containing nucleoside triphosphate hydrolases"/>
    <property type="match status" value="1"/>
</dbReference>
<dbReference type="Proteomes" id="UP000187486">
    <property type="component" value="Unassembled WGS sequence"/>
</dbReference>
<evidence type="ECO:0000259" key="1">
    <source>
        <dbReference type="PROSITE" id="PS50943"/>
    </source>
</evidence>
<dbReference type="GO" id="GO:0003677">
    <property type="term" value="F:DNA binding"/>
    <property type="evidence" value="ECO:0007669"/>
    <property type="project" value="InterPro"/>
</dbReference>
<name>A0A1R0KI86_9PSEU</name>
<accession>A0A1R0KI86</accession>
<dbReference type="Gene3D" id="3.40.50.300">
    <property type="entry name" value="P-loop containing nucleotide triphosphate hydrolases"/>
    <property type="match status" value="1"/>
</dbReference>
<evidence type="ECO:0000313" key="2">
    <source>
        <dbReference type="EMBL" id="OLZ45456.1"/>
    </source>
</evidence>
<comment type="caution">
    <text evidence="2">The sequence shown here is derived from an EMBL/GenBank/DDBJ whole genome shotgun (WGS) entry which is preliminary data.</text>
</comment>
<protein>
    <recommendedName>
        <fullName evidence="1">HTH cro/C1-type domain-containing protein</fullName>
    </recommendedName>
</protein>
<dbReference type="PANTHER" id="PTHR47691">
    <property type="entry name" value="REGULATOR-RELATED"/>
    <property type="match status" value="1"/>
</dbReference>
<evidence type="ECO:0000313" key="3">
    <source>
        <dbReference type="Proteomes" id="UP000187486"/>
    </source>
</evidence>